<organism evidence="3 4">
    <name type="scientific">Flaviaesturariibacter amylovorans</name>
    <dbReference type="NCBI Taxonomy" id="1084520"/>
    <lineage>
        <taxon>Bacteria</taxon>
        <taxon>Pseudomonadati</taxon>
        <taxon>Bacteroidota</taxon>
        <taxon>Chitinophagia</taxon>
        <taxon>Chitinophagales</taxon>
        <taxon>Chitinophagaceae</taxon>
        <taxon>Flaviaestuariibacter</taxon>
    </lineage>
</organism>
<keyword evidence="4" id="KW-1185">Reference proteome</keyword>
<keyword evidence="1" id="KW-0732">Signal</keyword>
<dbReference type="RefSeq" id="WP_345258469.1">
    <property type="nucleotide sequence ID" value="NZ_BAABGY010000020.1"/>
</dbReference>
<evidence type="ECO:0000313" key="3">
    <source>
        <dbReference type="EMBL" id="GAA4344939.1"/>
    </source>
</evidence>
<dbReference type="EMBL" id="BAABGY010000020">
    <property type="protein sequence ID" value="GAA4344939.1"/>
    <property type="molecule type" value="Genomic_DNA"/>
</dbReference>
<comment type="caution">
    <text evidence="3">The sequence shown here is derived from an EMBL/GenBank/DDBJ whole genome shotgun (WGS) entry which is preliminary data.</text>
</comment>
<dbReference type="Proteomes" id="UP001501725">
    <property type="component" value="Unassembled WGS sequence"/>
</dbReference>
<evidence type="ECO:0000256" key="1">
    <source>
        <dbReference type="SAM" id="SignalP"/>
    </source>
</evidence>
<evidence type="ECO:0000259" key="2">
    <source>
        <dbReference type="Pfam" id="PF13568"/>
    </source>
</evidence>
<feature type="signal peptide" evidence="1">
    <location>
        <begin position="1"/>
        <end position="19"/>
    </location>
</feature>
<gene>
    <name evidence="3" type="ORF">GCM10023184_46670</name>
</gene>
<proteinExistence type="predicted"/>
<reference evidence="4" key="1">
    <citation type="journal article" date="2019" name="Int. J. Syst. Evol. Microbiol.">
        <title>The Global Catalogue of Microorganisms (GCM) 10K type strain sequencing project: providing services to taxonomists for standard genome sequencing and annotation.</title>
        <authorList>
            <consortium name="The Broad Institute Genomics Platform"/>
            <consortium name="The Broad Institute Genome Sequencing Center for Infectious Disease"/>
            <person name="Wu L."/>
            <person name="Ma J."/>
        </authorList>
    </citation>
    <scope>NUCLEOTIDE SEQUENCE [LARGE SCALE GENOMIC DNA]</scope>
    <source>
        <strain evidence="4">JCM 17919</strain>
    </source>
</reference>
<evidence type="ECO:0000313" key="4">
    <source>
        <dbReference type="Proteomes" id="UP001501725"/>
    </source>
</evidence>
<name>A0ABP8HUT5_9BACT</name>
<feature type="domain" description="Outer membrane protein beta-barrel" evidence="2">
    <location>
        <begin position="19"/>
        <end position="206"/>
    </location>
</feature>
<dbReference type="Pfam" id="PF13568">
    <property type="entry name" value="OMP_b-brl_2"/>
    <property type="match status" value="1"/>
</dbReference>
<sequence>MKKQFLLLAGLAAVLSAAAQQKSAGPEKVSFGIKAGLNSASIKGEASESLNGMVDYTDGIFNTESRTGFYAGGTVNIPVGGGFSIEPGILYDQKGYVLQGSYGLKDAEFLSLNGKARLNLNYISLPVLVKGTFGGFQAFAGPQVSYLAQAQLHATAGALGFNVFNKRYDVADQFNKVDFGLTGGIGYQFNNGFHINAAYDHGLGKIDADRSLDAYNRAFKVGVGFRF</sequence>
<protein>
    <recommendedName>
        <fullName evidence="2">Outer membrane protein beta-barrel domain-containing protein</fullName>
    </recommendedName>
</protein>
<dbReference type="InterPro" id="IPR025665">
    <property type="entry name" value="Beta-barrel_OMP_2"/>
</dbReference>
<feature type="chain" id="PRO_5047005405" description="Outer membrane protein beta-barrel domain-containing protein" evidence="1">
    <location>
        <begin position="20"/>
        <end position="227"/>
    </location>
</feature>
<accession>A0ABP8HUT5</accession>